<dbReference type="GO" id="GO:0005524">
    <property type="term" value="F:ATP binding"/>
    <property type="evidence" value="ECO:0007669"/>
    <property type="project" value="InterPro"/>
</dbReference>
<proteinExistence type="predicted"/>
<dbReference type="Gene3D" id="3.40.50.300">
    <property type="entry name" value="P-loop containing nucleotide triphosphate hydrolases"/>
    <property type="match status" value="1"/>
</dbReference>
<accession>A0A087E395</accession>
<reference evidence="3 4" key="1">
    <citation type="submission" date="2014-03" db="EMBL/GenBank/DDBJ databases">
        <title>Genomics of Bifidobacteria.</title>
        <authorList>
            <person name="Ventura M."/>
            <person name="Milani C."/>
            <person name="Lugli G.A."/>
        </authorList>
    </citation>
    <scope>NUCLEOTIDE SEQUENCE [LARGE SCALE GENOMIC DNA]</scope>
    <source>
        <strain evidence="3 4">LMG 21395</strain>
    </source>
</reference>
<dbReference type="Proteomes" id="UP000029003">
    <property type="component" value="Unassembled WGS sequence"/>
</dbReference>
<evidence type="ECO:0000259" key="2">
    <source>
        <dbReference type="Pfam" id="PF01695"/>
    </source>
</evidence>
<dbReference type="AlphaFoldDB" id="A0A087E395"/>
<evidence type="ECO:0000313" key="3">
    <source>
        <dbReference type="EMBL" id="KFJ02246.1"/>
    </source>
</evidence>
<organism evidence="3 4">
    <name type="scientific">Bifidobacterium thermacidophilum subsp. thermacidophilum</name>
    <dbReference type="NCBI Taxonomy" id="79262"/>
    <lineage>
        <taxon>Bacteria</taxon>
        <taxon>Bacillati</taxon>
        <taxon>Actinomycetota</taxon>
        <taxon>Actinomycetes</taxon>
        <taxon>Bifidobacteriales</taxon>
        <taxon>Bifidobacteriaceae</taxon>
        <taxon>Bifidobacterium</taxon>
    </lineage>
</organism>
<comment type="caution">
    <text evidence="3">The sequence shown here is derived from an EMBL/GenBank/DDBJ whole genome shotgun (WGS) entry which is preliminary data.</text>
</comment>
<protein>
    <submittedName>
        <fullName evidence="3">Transposase, IS21 family</fullName>
    </submittedName>
</protein>
<dbReference type="EMBL" id="JGZT01000007">
    <property type="protein sequence ID" value="KFJ02246.1"/>
    <property type="molecule type" value="Genomic_DNA"/>
</dbReference>
<name>A0A087E395_9BIFI</name>
<evidence type="ECO:0000256" key="1">
    <source>
        <dbReference type="SAM" id="MobiDB-lite"/>
    </source>
</evidence>
<dbReference type="InterPro" id="IPR027417">
    <property type="entry name" value="P-loop_NTPase"/>
</dbReference>
<feature type="compositionally biased region" description="Polar residues" evidence="1">
    <location>
        <begin position="53"/>
        <end position="62"/>
    </location>
</feature>
<dbReference type="InterPro" id="IPR002611">
    <property type="entry name" value="IstB_ATP-bd"/>
</dbReference>
<dbReference type="Pfam" id="PF01695">
    <property type="entry name" value="IstB_IS21"/>
    <property type="match status" value="1"/>
</dbReference>
<evidence type="ECO:0000313" key="4">
    <source>
        <dbReference type="Proteomes" id="UP000029003"/>
    </source>
</evidence>
<sequence length="62" mass="6571">MFYGKTGRGKTHLAIGLGMKAIDMGLGVRFHQTAELVLQPGKAKRDGTLETMPGNTASQPGK</sequence>
<feature type="domain" description="IstB-like ATP-binding" evidence="2">
    <location>
        <begin position="3"/>
        <end position="51"/>
    </location>
</feature>
<gene>
    <name evidence="3" type="ORF">THER5_0422</name>
</gene>
<feature type="region of interest" description="Disordered" evidence="1">
    <location>
        <begin position="42"/>
        <end position="62"/>
    </location>
</feature>